<dbReference type="PANTHER" id="PTHR43873">
    <property type="entry name" value="COBYRINATE A,C-DIAMIDE SYNTHASE"/>
    <property type="match status" value="1"/>
</dbReference>
<dbReference type="InterPro" id="IPR011698">
    <property type="entry name" value="GATase_3"/>
</dbReference>
<accession>J9GNC7</accession>
<evidence type="ECO:0000259" key="2">
    <source>
        <dbReference type="Pfam" id="PF07685"/>
    </source>
</evidence>
<protein>
    <submittedName>
        <fullName evidence="3">Cobyrinic acid a,c-diamide synthase</fullName>
    </submittedName>
</protein>
<organism evidence="3">
    <name type="scientific">gut metagenome</name>
    <dbReference type="NCBI Taxonomy" id="749906"/>
    <lineage>
        <taxon>unclassified sequences</taxon>
        <taxon>metagenomes</taxon>
        <taxon>organismal metagenomes</taxon>
    </lineage>
</organism>
<feature type="domain" description="CobB/CobQ-like glutamine amidotransferase" evidence="2">
    <location>
        <begin position="188"/>
        <end position="370"/>
    </location>
</feature>
<dbReference type="PROSITE" id="PS51274">
    <property type="entry name" value="GATASE_COBBQ"/>
    <property type="match status" value="1"/>
</dbReference>
<dbReference type="Pfam" id="PF07685">
    <property type="entry name" value="GATase_3"/>
    <property type="match status" value="1"/>
</dbReference>
<dbReference type="InterPro" id="IPR027417">
    <property type="entry name" value="P-loop_NTPase"/>
</dbReference>
<evidence type="ECO:0000313" key="3">
    <source>
        <dbReference type="EMBL" id="EJX09577.1"/>
    </source>
</evidence>
<proteinExistence type="predicted"/>
<dbReference type="CDD" id="cd03130">
    <property type="entry name" value="GATase1_CobB"/>
    <property type="match status" value="1"/>
</dbReference>
<dbReference type="SUPFAM" id="SSF52317">
    <property type="entry name" value="Class I glutamine amidotransferase-like"/>
    <property type="match status" value="1"/>
</dbReference>
<dbReference type="EMBL" id="AMCI01000363">
    <property type="protein sequence ID" value="EJX09577.1"/>
    <property type="molecule type" value="Genomic_DNA"/>
</dbReference>
<gene>
    <name evidence="3" type="ORF">EVA_02328</name>
</gene>
<dbReference type="PANTHER" id="PTHR43873:SF1">
    <property type="entry name" value="COBYRINATE A,C-DIAMIDE SYNTHASE"/>
    <property type="match status" value="1"/>
</dbReference>
<dbReference type="AlphaFoldDB" id="J9GNC7"/>
<name>J9GNC7_9ZZZZ</name>
<dbReference type="Gene3D" id="3.40.50.880">
    <property type="match status" value="1"/>
</dbReference>
<reference evidence="3" key="1">
    <citation type="journal article" date="2012" name="PLoS ONE">
        <title>Gene sets for utilization of primary and secondary nutrition supplies in the distal gut of endangered iberian lynx.</title>
        <authorList>
            <person name="Alcaide M."/>
            <person name="Messina E."/>
            <person name="Richter M."/>
            <person name="Bargiela R."/>
            <person name="Peplies J."/>
            <person name="Huws S.A."/>
            <person name="Newbold C.J."/>
            <person name="Golyshin P.N."/>
            <person name="Simon M.A."/>
            <person name="Lopez G."/>
            <person name="Yakimov M.M."/>
            <person name="Ferrer M."/>
        </authorList>
    </citation>
    <scope>NUCLEOTIDE SEQUENCE</scope>
</reference>
<dbReference type="Gene3D" id="3.40.50.300">
    <property type="entry name" value="P-loop containing nucleotide triphosphate hydrolases"/>
    <property type="match status" value="1"/>
</dbReference>
<dbReference type="SUPFAM" id="SSF52540">
    <property type="entry name" value="P-loop containing nucleoside triphosphate hydrolases"/>
    <property type="match status" value="1"/>
</dbReference>
<comment type="caution">
    <text evidence="3">The sequence shown here is derived from an EMBL/GenBank/DDBJ whole genome shotgun (WGS) entry which is preliminary data.</text>
</comment>
<keyword evidence="1" id="KW-0315">Glutamine amidotransferase</keyword>
<evidence type="ECO:0000256" key="1">
    <source>
        <dbReference type="ARBA" id="ARBA00022962"/>
    </source>
</evidence>
<dbReference type="InterPro" id="IPR029062">
    <property type="entry name" value="Class_I_gatase-like"/>
</dbReference>
<dbReference type="NCBIfam" id="NF002204">
    <property type="entry name" value="PRK01077.1"/>
    <property type="match status" value="1"/>
</dbReference>
<dbReference type="InterPro" id="IPR004484">
    <property type="entry name" value="CbiA/CobB_synth"/>
</dbReference>
<dbReference type="GO" id="GO:0042242">
    <property type="term" value="F:cobyrinic acid a,c-diamide synthase activity"/>
    <property type="evidence" value="ECO:0007669"/>
    <property type="project" value="InterPro"/>
</dbReference>
<sequence>MATDSHVQYLYNKYGEGADVCLAEGSLGLFDGFHRMRGSSAEIARLLNMPVVLVVNARSTAYSVAPLIYGFQQFNSSIKVAGVLFNQVSSPSHYACLRDACADAGVKCLGYLLMDEGLKLPSRHVGMTLTVKQTLEDVIARAAEQVEQTVDLDRLLSICQRSFPCTYTLPFCSEVGVDSFVPSSRKLRIAVAKDPAFHFTYRENIDRLGEWGKLTYFSPVYSNELPEADWIYLPGGCPELFARQLHRRKKLMEDLKAYAEAGGKILAEGGGMLLLTRSLTVRQGGTAYPMAGVLPIDCTMVGARMHLGYRRIEYAGLDLRGHELHYSQAINPKALPSAGQQFTTKGLPVATPFYRYKNVIASYTHLYWGETDLRLLWKR</sequence>